<protein>
    <submittedName>
        <fullName evidence="1">Uncharacterized protein</fullName>
    </submittedName>
</protein>
<keyword evidence="2" id="KW-1185">Reference proteome</keyword>
<organism evidence="1 2">
    <name type="scientific">Tetradesmus obliquus</name>
    <name type="common">Green alga</name>
    <name type="synonym">Acutodesmus obliquus</name>
    <dbReference type="NCBI Taxonomy" id="3088"/>
    <lineage>
        <taxon>Eukaryota</taxon>
        <taxon>Viridiplantae</taxon>
        <taxon>Chlorophyta</taxon>
        <taxon>core chlorophytes</taxon>
        <taxon>Chlorophyceae</taxon>
        <taxon>CS clade</taxon>
        <taxon>Sphaeropleales</taxon>
        <taxon>Scenedesmaceae</taxon>
        <taxon>Tetradesmus</taxon>
    </lineage>
</organism>
<evidence type="ECO:0000313" key="2">
    <source>
        <dbReference type="Proteomes" id="UP001244341"/>
    </source>
</evidence>
<dbReference type="EMBL" id="CP126210">
    <property type="protein sequence ID" value="WIA11202.1"/>
    <property type="molecule type" value="Genomic_DNA"/>
</dbReference>
<dbReference type="Proteomes" id="UP001244341">
    <property type="component" value="Chromosome 3b"/>
</dbReference>
<proteinExistence type="predicted"/>
<reference evidence="1 2" key="1">
    <citation type="submission" date="2023-05" db="EMBL/GenBank/DDBJ databases">
        <title>A 100% complete, gapless, phased diploid assembly of the Scenedesmus obliquus UTEX 3031 genome.</title>
        <authorList>
            <person name="Biondi T.C."/>
            <person name="Hanschen E.R."/>
            <person name="Kwon T."/>
            <person name="Eng W."/>
            <person name="Kruse C.P.S."/>
            <person name="Koehler S.I."/>
            <person name="Kunde Y."/>
            <person name="Gleasner C.D."/>
            <person name="You Mak K.T."/>
            <person name="Polle J."/>
            <person name="Hovde B.T."/>
            <person name="Starkenburg S.R."/>
        </authorList>
    </citation>
    <scope>NUCLEOTIDE SEQUENCE [LARGE SCALE GENOMIC DNA]</scope>
    <source>
        <strain evidence="1 2">DOE0152z</strain>
    </source>
</reference>
<sequence length="230" mass="25220">MEENYDPAQWYSKGCVPDAVLVLRDGKGNTLCMAELPVLVEHHKEVEAWKVALCLMHPLDPTCGRSPSSLLTTCTIRPLVALADKYNLAGLLPYAKDMLLDPRSSYGVPGIHDCYKLDALEWIGIAEGVPGFEAVVVRCISQIVASVTSARGRSQRVAGAADQPRYRAHEALMSAMCGLRPETCAKLAASLASCLAVACENMANQDRYSIKPVGEHTPWGWEYQYEPLRK</sequence>
<name>A0ABY8TQB8_TETOB</name>
<accession>A0ABY8TQB8</accession>
<evidence type="ECO:0000313" key="1">
    <source>
        <dbReference type="EMBL" id="WIA11202.1"/>
    </source>
</evidence>
<gene>
    <name evidence="1" type="ORF">OEZ85_011329</name>
</gene>